<protein>
    <submittedName>
        <fullName evidence="1">Uncharacterized protein</fullName>
    </submittedName>
</protein>
<accession>A0A8G1RWU5</accession>
<evidence type="ECO:0000313" key="2">
    <source>
        <dbReference type="Proteomes" id="UP000249789"/>
    </source>
</evidence>
<proteinExistence type="predicted"/>
<organism evidence="1 2">
    <name type="scientific">Aspergillus fijiensis CBS 313.89</name>
    <dbReference type="NCBI Taxonomy" id="1448319"/>
    <lineage>
        <taxon>Eukaryota</taxon>
        <taxon>Fungi</taxon>
        <taxon>Dikarya</taxon>
        <taxon>Ascomycota</taxon>
        <taxon>Pezizomycotina</taxon>
        <taxon>Eurotiomycetes</taxon>
        <taxon>Eurotiomycetidae</taxon>
        <taxon>Eurotiales</taxon>
        <taxon>Aspergillaceae</taxon>
        <taxon>Aspergillus</taxon>
    </lineage>
</organism>
<dbReference type="GeneID" id="63857783"/>
<keyword evidence="2" id="KW-1185">Reference proteome</keyword>
<dbReference type="Proteomes" id="UP000249789">
    <property type="component" value="Unassembled WGS sequence"/>
</dbReference>
<dbReference type="VEuPathDB" id="FungiDB:BO72DRAFT_302739"/>
<sequence length="139" mass="15241">MWGLSAGLLAGFSVFELGWVDLRIWVMVWLVGCLYGCSGLSCADEWEGMGKQGRAGQGRVMCVPPRVVGLGKRRRRRRRRRGRRALWLIFACRFLLIRHRGSSSFLGLIVSYPSGNGRHGSGIRGSKDIGSVGGAGYLG</sequence>
<evidence type="ECO:0000313" key="1">
    <source>
        <dbReference type="EMBL" id="RAK80354.1"/>
    </source>
</evidence>
<name>A0A8G1RWU5_9EURO</name>
<dbReference type="AlphaFoldDB" id="A0A8G1RWU5"/>
<gene>
    <name evidence="1" type="ORF">BO72DRAFT_302739</name>
</gene>
<reference evidence="1 2" key="1">
    <citation type="submission" date="2018-02" db="EMBL/GenBank/DDBJ databases">
        <title>The genomes of Aspergillus section Nigri reveals drivers in fungal speciation.</title>
        <authorList>
            <consortium name="DOE Joint Genome Institute"/>
            <person name="Vesth T.C."/>
            <person name="Nybo J."/>
            <person name="Theobald S."/>
            <person name="Brandl J."/>
            <person name="Frisvad J.C."/>
            <person name="Nielsen K.F."/>
            <person name="Lyhne E.K."/>
            <person name="Kogle M.E."/>
            <person name="Kuo A."/>
            <person name="Riley R."/>
            <person name="Clum A."/>
            <person name="Nolan M."/>
            <person name="Lipzen A."/>
            <person name="Salamov A."/>
            <person name="Henrissat B."/>
            <person name="Wiebenga A."/>
            <person name="De vries R.P."/>
            <person name="Grigoriev I.V."/>
            <person name="Mortensen U.H."/>
            <person name="Andersen M.R."/>
            <person name="Baker S.E."/>
        </authorList>
    </citation>
    <scope>NUCLEOTIDE SEQUENCE [LARGE SCALE GENOMIC DNA]</scope>
    <source>
        <strain evidence="1 2">CBS 313.89</strain>
    </source>
</reference>
<dbReference type="EMBL" id="KZ824629">
    <property type="protein sequence ID" value="RAK80354.1"/>
    <property type="molecule type" value="Genomic_DNA"/>
</dbReference>
<dbReference type="RefSeq" id="XP_040804364.1">
    <property type="nucleotide sequence ID" value="XM_040940450.1"/>
</dbReference>